<evidence type="ECO:0000256" key="2">
    <source>
        <dbReference type="ARBA" id="ARBA00022801"/>
    </source>
</evidence>
<evidence type="ECO:0008006" key="7">
    <source>
        <dbReference type="Google" id="ProtNLM"/>
    </source>
</evidence>
<dbReference type="EMBL" id="OU892279">
    <property type="protein sequence ID" value="CAG9765652.1"/>
    <property type="molecule type" value="Genomic_DNA"/>
</dbReference>
<evidence type="ECO:0000256" key="4">
    <source>
        <dbReference type="RuleBase" id="RU003690"/>
    </source>
</evidence>
<dbReference type="InterPro" id="IPR001360">
    <property type="entry name" value="Glyco_hydro_1"/>
</dbReference>
<name>A0A9N9MN31_9CUCU</name>
<evidence type="ECO:0000313" key="6">
    <source>
        <dbReference type="Proteomes" id="UP001152799"/>
    </source>
</evidence>
<gene>
    <name evidence="5" type="ORF">CEUTPL_LOCUS6257</name>
</gene>
<keyword evidence="6" id="KW-1185">Reference proteome</keyword>
<reference evidence="5" key="1">
    <citation type="submission" date="2022-01" db="EMBL/GenBank/DDBJ databases">
        <authorList>
            <person name="King R."/>
        </authorList>
    </citation>
    <scope>NUCLEOTIDE SEQUENCE</scope>
</reference>
<organism evidence="5 6">
    <name type="scientific">Ceutorhynchus assimilis</name>
    <name type="common">cabbage seed weevil</name>
    <dbReference type="NCBI Taxonomy" id="467358"/>
    <lineage>
        <taxon>Eukaryota</taxon>
        <taxon>Metazoa</taxon>
        <taxon>Ecdysozoa</taxon>
        <taxon>Arthropoda</taxon>
        <taxon>Hexapoda</taxon>
        <taxon>Insecta</taxon>
        <taxon>Pterygota</taxon>
        <taxon>Neoptera</taxon>
        <taxon>Endopterygota</taxon>
        <taxon>Coleoptera</taxon>
        <taxon>Polyphaga</taxon>
        <taxon>Cucujiformia</taxon>
        <taxon>Curculionidae</taxon>
        <taxon>Ceutorhynchinae</taxon>
        <taxon>Ceutorhynchus</taxon>
    </lineage>
</organism>
<protein>
    <recommendedName>
        <fullName evidence="7">Beta-glucosidase</fullName>
    </recommendedName>
</protein>
<sequence length="397" mass="45688">MSISWSRILPNATANNVNAKGIEYYLKIFKALKENNIEPMVTLYHWDLPLTLHEIGGWYNPLLADYFAEYSRICFQYFGEYVKTWITINEPQSTCLGGYAEGSKAPGYHHMGEGLYQCAFVHLLAHAKAYHIYDAEFRPKQQGRVSIVIDSGWAEPASDNESDILAAQTEREFVLGIYANPIYLGNWPQVVINNVAQRSTLEGFPKSRLPELTQQEIDFINGTSDFFCLNTYSTNYITIGNSVNESIGEPNYYLDKGTTAYSDPAWPSEVQWVHMVPWGFRKLLKYVYEQFSHPEIVVTENGWADLTGQLNDSNRTRYISEYLSALLDAYYKDGVNVTGYTVWSLLDNFEWTNGYTQKLGIIQVDFDSENRTRTPKDSYKWYQNVIRTRCLVDECIE</sequence>
<dbReference type="PRINTS" id="PR00131">
    <property type="entry name" value="GLHYDRLASE1"/>
</dbReference>
<evidence type="ECO:0000313" key="5">
    <source>
        <dbReference type="EMBL" id="CAG9765652.1"/>
    </source>
</evidence>
<dbReference type="InterPro" id="IPR017853">
    <property type="entry name" value="GH"/>
</dbReference>
<evidence type="ECO:0000256" key="1">
    <source>
        <dbReference type="ARBA" id="ARBA00010838"/>
    </source>
</evidence>
<dbReference type="AlphaFoldDB" id="A0A9N9MN31"/>
<evidence type="ECO:0000256" key="3">
    <source>
        <dbReference type="ARBA" id="ARBA00023295"/>
    </source>
</evidence>
<dbReference type="Proteomes" id="UP001152799">
    <property type="component" value="Chromosome 3"/>
</dbReference>
<dbReference type="GO" id="GO:0005975">
    <property type="term" value="P:carbohydrate metabolic process"/>
    <property type="evidence" value="ECO:0007669"/>
    <property type="project" value="InterPro"/>
</dbReference>
<comment type="similarity">
    <text evidence="1 4">Belongs to the glycosyl hydrolase 1 family.</text>
</comment>
<accession>A0A9N9MN31</accession>
<dbReference type="PANTHER" id="PTHR10353">
    <property type="entry name" value="GLYCOSYL HYDROLASE"/>
    <property type="match status" value="1"/>
</dbReference>
<keyword evidence="3" id="KW-0326">Glycosidase</keyword>
<dbReference type="GO" id="GO:0008422">
    <property type="term" value="F:beta-glucosidase activity"/>
    <property type="evidence" value="ECO:0007669"/>
    <property type="project" value="TreeGrafter"/>
</dbReference>
<dbReference type="Pfam" id="PF00232">
    <property type="entry name" value="Glyco_hydro_1"/>
    <property type="match status" value="1"/>
</dbReference>
<dbReference type="PANTHER" id="PTHR10353:SF36">
    <property type="entry name" value="LP05116P"/>
    <property type="match status" value="1"/>
</dbReference>
<keyword evidence="2" id="KW-0378">Hydrolase</keyword>
<dbReference type="Gene3D" id="3.20.20.80">
    <property type="entry name" value="Glycosidases"/>
    <property type="match status" value="1"/>
</dbReference>
<proteinExistence type="inferred from homology"/>
<dbReference type="SUPFAM" id="SSF51445">
    <property type="entry name" value="(Trans)glycosidases"/>
    <property type="match status" value="1"/>
</dbReference>
<dbReference type="OrthoDB" id="65569at2759"/>